<evidence type="ECO:0000313" key="2">
    <source>
        <dbReference type="EMBL" id="QDT25561.1"/>
    </source>
</evidence>
<proteinExistence type="predicted"/>
<dbReference type="AlphaFoldDB" id="A0A517Q1Q5"/>
<accession>A0A517Q1Q5</accession>
<evidence type="ECO:0000313" key="3">
    <source>
        <dbReference type="Proteomes" id="UP000315647"/>
    </source>
</evidence>
<keyword evidence="3" id="KW-1185">Reference proteome</keyword>
<dbReference type="Proteomes" id="UP000315647">
    <property type="component" value="Chromosome"/>
</dbReference>
<name>A0A517Q1Q5_9PLAN</name>
<sequence length="97" mass="10855">MSPSREYIAPEITRQADPPVEKGFSVKNSRFSIPAVKIPVKSAKKRTDQTFSHTGEDAPEWFDQRLADSRVQFTGTSARLRLPMKQGYVKNPGSMTA</sequence>
<gene>
    <name evidence="2" type="ORF">Enr10x_08580</name>
</gene>
<dbReference type="EMBL" id="CP037421">
    <property type="protein sequence ID" value="QDT25561.1"/>
    <property type="molecule type" value="Genomic_DNA"/>
</dbReference>
<organism evidence="2 3">
    <name type="scientific">Gimesia panareensis</name>
    <dbReference type="NCBI Taxonomy" id="2527978"/>
    <lineage>
        <taxon>Bacteria</taxon>
        <taxon>Pseudomonadati</taxon>
        <taxon>Planctomycetota</taxon>
        <taxon>Planctomycetia</taxon>
        <taxon>Planctomycetales</taxon>
        <taxon>Planctomycetaceae</taxon>
        <taxon>Gimesia</taxon>
    </lineage>
</organism>
<reference evidence="2 3" key="1">
    <citation type="submission" date="2019-03" db="EMBL/GenBank/DDBJ databases">
        <title>Deep-cultivation of Planctomycetes and their phenomic and genomic characterization uncovers novel biology.</title>
        <authorList>
            <person name="Wiegand S."/>
            <person name="Jogler M."/>
            <person name="Boedeker C."/>
            <person name="Pinto D."/>
            <person name="Vollmers J."/>
            <person name="Rivas-Marin E."/>
            <person name="Kohn T."/>
            <person name="Peeters S.H."/>
            <person name="Heuer A."/>
            <person name="Rast P."/>
            <person name="Oberbeckmann S."/>
            <person name="Bunk B."/>
            <person name="Jeske O."/>
            <person name="Meyerdierks A."/>
            <person name="Storesund J.E."/>
            <person name="Kallscheuer N."/>
            <person name="Luecker S."/>
            <person name="Lage O.M."/>
            <person name="Pohl T."/>
            <person name="Merkel B.J."/>
            <person name="Hornburger P."/>
            <person name="Mueller R.-W."/>
            <person name="Bruemmer F."/>
            <person name="Labrenz M."/>
            <person name="Spormann A.M."/>
            <person name="Op den Camp H."/>
            <person name="Overmann J."/>
            <person name="Amann R."/>
            <person name="Jetten M.S.M."/>
            <person name="Mascher T."/>
            <person name="Medema M.H."/>
            <person name="Devos D.P."/>
            <person name="Kaster A.-K."/>
            <person name="Ovreas L."/>
            <person name="Rohde M."/>
            <person name="Galperin M.Y."/>
            <person name="Jogler C."/>
        </authorList>
    </citation>
    <scope>NUCLEOTIDE SEQUENCE [LARGE SCALE GENOMIC DNA]</scope>
    <source>
        <strain evidence="2 3">Enr10</strain>
    </source>
</reference>
<evidence type="ECO:0000256" key="1">
    <source>
        <dbReference type="SAM" id="MobiDB-lite"/>
    </source>
</evidence>
<protein>
    <submittedName>
        <fullName evidence="2">Uncharacterized protein</fullName>
    </submittedName>
</protein>
<feature type="region of interest" description="Disordered" evidence="1">
    <location>
        <begin position="1"/>
        <end position="25"/>
    </location>
</feature>